<feature type="region of interest" description="Disordered" evidence="1">
    <location>
        <begin position="179"/>
        <end position="241"/>
    </location>
</feature>
<dbReference type="SMART" id="SM00456">
    <property type="entry name" value="WW"/>
    <property type="match status" value="1"/>
</dbReference>
<dbReference type="CDD" id="cd00201">
    <property type="entry name" value="WW"/>
    <property type="match status" value="1"/>
</dbReference>
<feature type="compositionally biased region" description="Basic and acidic residues" evidence="1">
    <location>
        <begin position="491"/>
        <end position="505"/>
    </location>
</feature>
<reference evidence="3 4" key="1">
    <citation type="submission" date="2014-09" db="EMBL/GenBank/DDBJ databases">
        <authorList>
            <person name="Martin A.A."/>
        </authorList>
    </citation>
    <scope>NUCLEOTIDE SEQUENCE</scope>
    <source>
        <strain evidence="4">ED321</strain>
        <strain evidence="3">ED321 Heterogonic</strain>
    </source>
</reference>
<evidence type="ECO:0000313" key="5">
    <source>
        <dbReference type="WBParaSite" id="SRAE_2000221600.1"/>
    </source>
</evidence>
<name>A0A090MYP7_STRRB</name>
<dbReference type="Proteomes" id="UP000035682">
    <property type="component" value="Unplaced"/>
</dbReference>
<evidence type="ECO:0000313" key="4">
    <source>
        <dbReference type="Proteomes" id="UP000035682"/>
    </source>
</evidence>
<feature type="compositionally biased region" description="Polar residues" evidence="1">
    <location>
        <begin position="508"/>
        <end position="519"/>
    </location>
</feature>
<dbReference type="Gene3D" id="2.20.70.10">
    <property type="match status" value="1"/>
</dbReference>
<feature type="region of interest" description="Disordered" evidence="1">
    <location>
        <begin position="327"/>
        <end position="356"/>
    </location>
</feature>
<dbReference type="SUPFAM" id="SSF51045">
    <property type="entry name" value="WW domain"/>
    <property type="match status" value="1"/>
</dbReference>
<reference evidence="5" key="2">
    <citation type="submission" date="2020-12" db="UniProtKB">
        <authorList>
            <consortium name="WormBaseParasite"/>
        </authorList>
    </citation>
    <scope>IDENTIFICATION</scope>
</reference>
<protein>
    <submittedName>
        <fullName evidence="3 5">WW domain-containing protein</fullName>
    </submittedName>
</protein>
<evidence type="ECO:0000313" key="3">
    <source>
        <dbReference type="EMBL" id="CEF67554.1"/>
    </source>
</evidence>
<feature type="region of interest" description="Disordered" evidence="1">
    <location>
        <begin position="260"/>
        <end position="301"/>
    </location>
</feature>
<feature type="compositionally biased region" description="Polar residues" evidence="1">
    <location>
        <begin position="190"/>
        <end position="204"/>
    </location>
</feature>
<dbReference type="AlphaFoldDB" id="A0A090MYP7"/>
<dbReference type="InterPro" id="IPR001202">
    <property type="entry name" value="WW_dom"/>
</dbReference>
<feature type="compositionally biased region" description="Low complexity" evidence="1">
    <location>
        <begin position="179"/>
        <end position="189"/>
    </location>
</feature>
<keyword evidence="4" id="KW-1185">Reference proteome</keyword>
<dbReference type="WormBase" id="SRAE_2000221600">
    <property type="protein sequence ID" value="SRP10125"/>
    <property type="gene ID" value="WBGene00262425"/>
</dbReference>
<dbReference type="RefSeq" id="XP_024506754.1">
    <property type="nucleotide sequence ID" value="XM_024653260.1"/>
</dbReference>
<sequence length="757" mass="88250">MNNDGIDKASKENYRSGKRDSAKGPQTMATSSTGVKQKIEWVEVKSKTGKFYYYNKYINKSMWEKPSVYMPYQETSKIVDQSCQNGISNSGNRISKGSPKIKRLDNGLRPIFGKDTSSLNHQSLSHQSDYLNKRNTNNVGKNENGFELNGRRKSVEESITSGIPVKKFRLEDGGAISISETESSSANNTPKRVTSKISMDNSKNGYDYKKNSFSRDNNYPETPKTPRPMPKSKDYFYSPRYSPVHRDYKKKDYIHKRQKSLLRSPIRYPKNNGHSNTNNGSSYSNEYTLNDNYDSDRSLDDNNRYYSIRKELDRCYSRYKFYRRPRSRSFERRRRSYSSEGSYHSPKRYKSTLTSKRNYRENSLTRGRNWKTINVDGQYVNGKYDANKINMNISEIVERVRNGSISKKIRSPTRDFDEYKSRYYKTLRTSKSLSKLDNEEKISDENAKDLQIKRSKSMQKMKALFQAENISDIDSPALEENNKGTISTEPVSKDIEQSKKTEKVLTEGSLNSSDNKNVPKSQIFDKKKKEKVKGLVGEKSKEKTNSDIIKIEDDPIMKEIVMMEEKKLAHFSETFEVRLCNRKTLGKIEVPQYDGRTDALDDALTFLKLNLPNSLNDIQLLRKEIVKKSLLENDNINIINRNIILECKKKDNEFITDLYKAHLEAEVSRHKVTFQEFSSDYNFYRAQVEFGREVGHIHYDGCTCPDDLKNFRIRSDEDEKYYKSIMNTFKLKNYPIEMKEQVRKNVNELHQRLQLLS</sequence>
<feature type="region of interest" description="Disordered" evidence="1">
    <location>
        <begin position="87"/>
        <end position="106"/>
    </location>
</feature>
<dbReference type="WBParaSite" id="SRAE_2000221600.1">
    <property type="protein sequence ID" value="SRAE_2000221600.1"/>
    <property type="gene ID" value="WBGene00262425"/>
</dbReference>
<proteinExistence type="predicted"/>
<accession>A0A090MYP7</accession>
<dbReference type="EMBL" id="LN609529">
    <property type="protein sequence ID" value="CEF67554.1"/>
    <property type="molecule type" value="Genomic_DNA"/>
</dbReference>
<feature type="region of interest" description="Disordered" evidence="1">
    <location>
        <begin position="1"/>
        <end position="35"/>
    </location>
</feature>
<evidence type="ECO:0000256" key="1">
    <source>
        <dbReference type="SAM" id="MobiDB-lite"/>
    </source>
</evidence>
<evidence type="ECO:0000313" key="6">
    <source>
        <dbReference type="WormBase" id="SRAE_2000221600"/>
    </source>
</evidence>
<feature type="compositionally biased region" description="Basic and acidic residues" evidence="1">
    <location>
        <begin position="1"/>
        <end position="22"/>
    </location>
</feature>
<feature type="compositionally biased region" description="Low complexity" evidence="1">
    <location>
        <begin position="271"/>
        <end position="285"/>
    </location>
</feature>
<dbReference type="PROSITE" id="PS50020">
    <property type="entry name" value="WW_DOMAIN_2"/>
    <property type="match status" value="1"/>
</dbReference>
<dbReference type="InterPro" id="IPR036020">
    <property type="entry name" value="WW_dom_sf"/>
</dbReference>
<feature type="region of interest" description="Disordered" evidence="1">
    <location>
        <begin position="476"/>
        <end position="519"/>
    </location>
</feature>
<evidence type="ECO:0000259" key="2">
    <source>
        <dbReference type="PROSITE" id="PS50020"/>
    </source>
</evidence>
<feature type="domain" description="WW" evidence="2">
    <location>
        <begin position="41"/>
        <end position="68"/>
    </location>
</feature>
<feature type="compositionally biased region" description="Basic residues" evidence="1">
    <location>
        <begin position="327"/>
        <end position="336"/>
    </location>
</feature>
<dbReference type="CTD" id="36379919"/>
<dbReference type="GeneID" id="36379919"/>
<organism evidence="3">
    <name type="scientific">Strongyloides ratti</name>
    <name type="common">Parasitic roundworm</name>
    <dbReference type="NCBI Taxonomy" id="34506"/>
    <lineage>
        <taxon>Eukaryota</taxon>
        <taxon>Metazoa</taxon>
        <taxon>Ecdysozoa</taxon>
        <taxon>Nematoda</taxon>
        <taxon>Chromadorea</taxon>
        <taxon>Rhabditida</taxon>
        <taxon>Tylenchina</taxon>
        <taxon>Panagrolaimomorpha</taxon>
        <taxon>Strongyloidoidea</taxon>
        <taxon>Strongyloididae</taxon>
        <taxon>Strongyloides</taxon>
    </lineage>
</organism>
<gene>
    <name evidence="3 5 6" type="ORF">SRAE_2000221600</name>
</gene>